<sequence length="131" mass="14064">MAVPISMAERPQMWLRSLALMKKDNREKCHHEPGHACLALQTSVVRNVPQCLGLNGLTSLLGGLLNLKTKGLEAVKAYRPLTVEGSNVLRAGTVLIAATIEQRNAESFPETLGDHVEGGVPMEGTQTPGPE</sequence>
<proteinExistence type="predicted"/>
<feature type="region of interest" description="Disordered" evidence="1">
    <location>
        <begin position="110"/>
        <end position="131"/>
    </location>
</feature>
<keyword evidence="3" id="KW-1185">Reference proteome</keyword>
<evidence type="ECO:0000313" key="2">
    <source>
        <dbReference type="EMBL" id="KAF6805451.1"/>
    </source>
</evidence>
<dbReference type="Proteomes" id="UP000639643">
    <property type="component" value="Unassembled WGS sequence"/>
</dbReference>
<dbReference type="AlphaFoldDB" id="A0A8H6J3K0"/>
<evidence type="ECO:0000256" key="1">
    <source>
        <dbReference type="SAM" id="MobiDB-lite"/>
    </source>
</evidence>
<comment type="caution">
    <text evidence="2">The sequence shown here is derived from an EMBL/GenBank/DDBJ whole genome shotgun (WGS) entry which is preliminary data.</text>
</comment>
<name>A0A8H6J3K0_9PEZI</name>
<reference evidence="2" key="1">
    <citation type="journal article" date="2020" name="Phytopathology">
        <title>Genome Sequence Resources of Colletotrichum truncatum, C. plurivorum, C. musicola, and C. sojae: Four Species Pathogenic to Soybean (Glycine max).</title>
        <authorList>
            <person name="Rogerio F."/>
            <person name="Boufleur T.R."/>
            <person name="Ciampi-Guillardi M."/>
            <person name="Sukno S.A."/>
            <person name="Thon M.R."/>
            <person name="Massola Junior N.S."/>
            <person name="Baroncelli R."/>
        </authorList>
    </citation>
    <scope>NUCLEOTIDE SEQUENCE</scope>
    <source>
        <strain evidence="2">LFN0074</strain>
    </source>
</reference>
<organism evidence="2 3">
    <name type="scientific">Colletotrichum musicola</name>
    <dbReference type="NCBI Taxonomy" id="2175873"/>
    <lineage>
        <taxon>Eukaryota</taxon>
        <taxon>Fungi</taxon>
        <taxon>Dikarya</taxon>
        <taxon>Ascomycota</taxon>
        <taxon>Pezizomycotina</taxon>
        <taxon>Sordariomycetes</taxon>
        <taxon>Hypocreomycetidae</taxon>
        <taxon>Glomerellales</taxon>
        <taxon>Glomerellaceae</taxon>
        <taxon>Colletotrichum</taxon>
        <taxon>Colletotrichum orchidearum species complex</taxon>
    </lineage>
</organism>
<accession>A0A8H6J3K0</accession>
<protein>
    <submittedName>
        <fullName evidence="2">Uncharacterized protein</fullName>
    </submittedName>
</protein>
<dbReference type="EMBL" id="WIGM01001078">
    <property type="protein sequence ID" value="KAF6805451.1"/>
    <property type="molecule type" value="Genomic_DNA"/>
</dbReference>
<gene>
    <name evidence="2" type="ORF">CMUS01_14613</name>
</gene>
<evidence type="ECO:0000313" key="3">
    <source>
        <dbReference type="Proteomes" id="UP000639643"/>
    </source>
</evidence>